<dbReference type="InterPro" id="IPR011990">
    <property type="entry name" value="TPR-like_helical_dom_sf"/>
</dbReference>
<dbReference type="InterPro" id="IPR051722">
    <property type="entry name" value="Endocytosis_PI4K-reg_protein"/>
</dbReference>
<proteinExistence type="inferred from homology"/>
<dbReference type="EMBL" id="CDQK01000002">
    <property type="protein sequence ID" value="CEP21924.1"/>
    <property type="molecule type" value="Genomic_DNA"/>
</dbReference>
<dbReference type="Gene3D" id="1.25.40.10">
    <property type="entry name" value="Tetratricopeptide repeat domain"/>
    <property type="match status" value="1"/>
</dbReference>
<evidence type="ECO:0000313" key="7">
    <source>
        <dbReference type="EMBL" id="CEP21924.1"/>
    </source>
</evidence>
<evidence type="ECO:0000256" key="1">
    <source>
        <dbReference type="ARBA" id="ARBA00002550"/>
    </source>
</evidence>
<accession>A0A0H5CBN5</accession>
<evidence type="ECO:0000256" key="3">
    <source>
        <dbReference type="ARBA" id="ARBA00004463"/>
    </source>
</evidence>
<dbReference type="CDD" id="cd23270">
    <property type="entry name" value="YPP1"/>
    <property type="match status" value="1"/>
</dbReference>
<name>A0A0H5CBN5_CYBJN</name>
<reference evidence="8" key="1">
    <citation type="journal article" date="2015" name="J. Biotechnol.">
        <title>The structure of the Cyberlindnera jadinii genome and its relation to Candida utilis analyzed by the occurrence of single nucleotide polymorphisms.</title>
        <authorList>
            <person name="Rupp O."/>
            <person name="Brinkrolf K."/>
            <person name="Buerth C."/>
            <person name="Kunigo M."/>
            <person name="Schneider J."/>
            <person name="Jaenicke S."/>
            <person name="Goesmann A."/>
            <person name="Puehler A."/>
            <person name="Jaeger K.-E."/>
            <person name="Ernst J.F."/>
        </authorList>
    </citation>
    <scope>NUCLEOTIDE SEQUENCE [LARGE SCALE GENOMIC DNA]</scope>
    <source>
        <strain evidence="8">ATCC 18201 / CBS 1600 / BCRC 20928 / JCM 3617 / NBRC 0987 / NRRL Y-1542</strain>
    </source>
</reference>
<gene>
    <name evidence="7" type="primary">YPP1</name>
    <name evidence="7" type="ORF">BN1211_2146</name>
</gene>
<protein>
    <recommendedName>
        <fullName evidence="6">Cargo-transport protein YPP1</fullName>
    </recommendedName>
</protein>
<dbReference type="GO" id="GO:0005886">
    <property type="term" value="C:plasma membrane"/>
    <property type="evidence" value="ECO:0007669"/>
    <property type="project" value="UniProtKB-SubCell"/>
</dbReference>
<evidence type="ECO:0000256" key="2">
    <source>
        <dbReference type="ARBA" id="ARBA00004413"/>
    </source>
</evidence>
<dbReference type="AlphaFoldDB" id="A0A0H5CBN5"/>
<evidence type="ECO:0000256" key="5">
    <source>
        <dbReference type="ARBA" id="ARBA00038251"/>
    </source>
</evidence>
<keyword evidence="4" id="KW-0254">Endocytosis</keyword>
<dbReference type="PANTHER" id="PTHR23083">
    <property type="entry name" value="TETRATRICOPEPTIDE REPEAT PROTEIN, TPR"/>
    <property type="match status" value="1"/>
</dbReference>
<organism evidence="7 8">
    <name type="scientific">Cyberlindnera jadinii (strain ATCC 18201 / CBS 1600 / BCRC 20928 / JCM 3617 / NBRC 0987 / NRRL Y-1542)</name>
    <name type="common">Torula yeast</name>
    <name type="synonym">Candida utilis</name>
    <dbReference type="NCBI Taxonomy" id="983966"/>
    <lineage>
        <taxon>Eukaryota</taxon>
        <taxon>Fungi</taxon>
        <taxon>Dikarya</taxon>
        <taxon>Ascomycota</taxon>
        <taxon>Saccharomycotina</taxon>
        <taxon>Saccharomycetes</taxon>
        <taxon>Phaffomycetales</taxon>
        <taxon>Phaffomycetaceae</taxon>
        <taxon>Cyberlindnera</taxon>
    </lineage>
</organism>
<evidence type="ECO:0000256" key="6">
    <source>
        <dbReference type="ARBA" id="ARBA00039231"/>
    </source>
</evidence>
<evidence type="ECO:0000313" key="8">
    <source>
        <dbReference type="Proteomes" id="UP000038830"/>
    </source>
</evidence>
<comment type="function">
    <text evidence="1">Involved in endocytosis.</text>
</comment>
<sequence>MVNVRELPLVDEQRALGVWPRSALSPEENASVLDQLLSIEHKLAVLIHEDPLMEQGGMVERALPELLEESDCFVKSIDDKNWEYSLAATNLAFKMVLNRRFEEALGLLQSVKAFPPDRFGKTLVYKKHYVLFTLYNGLGDVARVKSSLVDGINALASVPTASELETNRWLKLIYDAFYDNFTYASVDDVDKLFKHKNFVISYFNYQSSRGLLTEENAKELRLYIVQRAESLIASTSFPKANEVNNHELEELIDLASLSSVLSPSRVKSLVEQAIAKTYQSHILMRAYIRALVAEKSYGELKSVLEVYEAYVHAFYEQNKHKYLDIVSIIQIQKLVLDYGLKHRVPLNFEDYRYFSDRVAKLEELLKEFYTIAGLDKFSQFDVAQSLTTPNNVVVDESLGKILAGVWNTLGNATWTLINDEEYIYSENSSTVKALEHFKHSIWLHTEYEAVFNYAKTTAILGNIKESFKIVKTLLQNVSKTSSIYFQSCHLLALILSIEENKDEAYKVIGFLSSEVAEFIETSPIPLQLRDVFLQIKMTQLAIIQSLLGPEQALDSLPELFALFHKLYSDFIVSNVANGDAPSPEKSHKHSLSLARTQTLQTIQKIKTIGRKDHKEKTAQQQITIDPLAVAIKQKLQQVWLLAANIYYQLNLPVEAEEAIVESEKCYRPTSDSHVALALLTLDKRPELSFKEFDSALLLEKLSIPAVVGYAQLVLTAKESVFISERDQLAAISRAKILLETASETFAGAHTSEVWWLLSLIYERFNDNRLKGSLWKCVELEEIRPVRSFTVV</sequence>
<comment type="similarity">
    <text evidence="5">Belongs to the YPP1 family.</text>
</comment>
<dbReference type="GO" id="GO:0006897">
    <property type="term" value="P:endocytosis"/>
    <property type="evidence" value="ECO:0007669"/>
    <property type="project" value="UniProtKB-KW"/>
</dbReference>
<dbReference type="Proteomes" id="UP000038830">
    <property type="component" value="Unassembled WGS sequence"/>
</dbReference>
<dbReference type="PANTHER" id="PTHR23083:SF464">
    <property type="entry name" value="TETRATRICOPEPTIDE REPEAT DOMAIN 7, ISOFORM A"/>
    <property type="match status" value="1"/>
</dbReference>
<comment type="subcellular location">
    <subcellularLocation>
        <location evidence="2">Cell membrane</location>
        <topology evidence="2">Peripheral membrane protein</topology>
        <orientation evidence="2">Cytoplasmic side</orientation>
    </subcellularLocation>
    <subcellularLocation>
        <location evidence="3">Cytoplasmic granule</location>
    </subcellularLocation>
</comment>
<evidence type="ECO:0000256" key="4">
    <source>
        <dbReference type="ARBA" id="ARBA00022583"/>
    </source>
</evidence>